<dbReference type="EMBL" id="CAJPWZ010003157">
    <property type="protein sequence ID" value="CAG2253616.1"/>
    <property type="molecule type" value="Genomic_DNA"/>
</dbReference>
<accession>A0A8S3V699</accession>
<evidence type="ECO:0000259" key="2">
    <source>
        <dbReference type="SMART" id="SM00225"/>
    </source>
</evidence>
<dbReference type="SMART" id="SM00225">
    <property type="entry name" value="BTB"/>
    <property type="match status" value="1"/>
</dbReference>
<dbReference type="Proteomes" id="UP000683360">
    <property type="component" value="Unassembled WGS sequence"/>
</dbReference>
<dbReference type="InterPro" id="IPR045068">
    <property type="entry name" value="BACURD1-3"/>
</dbReference>
<dbReference type="InterPro" id="IPR011333">
    <property type="entry name" value="SKP1/BTB/POZ_sf"/>
</dbReference>
<feature type="compositionally biased region" description="Basic and acidic residues" evidence="1">
    <location>
        <begin position="126"/>
        <end position="142"/>
    </location>
</feature>
<dbReference type="GO" id="GO:0051260">
    <property type="term" value="P:protein homooligomerization"/>
    <property type="evidence" value="ECO:0007669"/>
    <property type="project" value="InterPro"/>
</dbReference>
<feature type="domain" description="BTB" evidence="2">
    <location>
        <begin position="300"/>
        <end position="404"/>
    </location>
</feature>
<reference evidence="3" key="1">
    <citation type="submission" date="2021-03" db="EMBL/GenBank/DDBJ databases">
        <authorList>
            <person name="Bekaert M."/>
        </authorList>
    </citation>
    <scope>NUCLEOTIDE SEQUENCE</scope>
</reference>
<feature type="region of interest" description="Disordered" evidence="1">
    <location>
        <begin position="99"/>
        <end position="152"/>
    </location>
</feature>
<dbReference type="Pfam" id="PF02214">
    <property type="entry name" value="BTB_2"/>
    <property type="match status" value="1"/>
</dbReference>
<organism evidence="3 4">
    <name type="scientific">Mytilus edulis</name>
    <name type="common">Blue mussel</name>
    <dbReference type="NCBI Taxonomy" id="6550"/>
    <lineage>
        <taxon>Eukaryota</taxon>
        <taxon>Metazoa</taxon>
        <taxon>Spiralia</taxon>
        <taxon>Lophotrochozoa</taxon>
        <taxon>Mollusca</taxon>
        <taxon>Bivalvia</taxon>
        <taxon>Autobranchia</taxon>
        <taxon>Pteriomorphia</taxon>
        <taxon>Mytilida</taxon>
        <taxon>Mytiloidea</taxon>
        <taxon>Mytilidae</taxon>
        <taxon>Mytilinae</taxon>
        <taxon>Mytilus</taxon>
    </lineage>
</organism>
<dbReference type="PANTHER" id="PTHR11145">
    <property type="entry name" value="BTB/POZ DOMAIN-CONTAINING ADAPTER FOR CUL3-MEDIATED RHOA DEGRADATION PROTEIN FAMILY MEMBER"/>
    <property type="match status" value="1"/>
</dbReference>
<feature type="compositionally biased region" description="Low complexity" evidence="1">
    <location>
        <begin position="227"/>
        <end position="245"/>
    </location>
</feature>
<evidence type="ECO:0000256" key="1">
    <source>
        <dbReference type="SAM" id="MobiDB-lite"/>
    </source>
</evidence>
<comment type="caution">
    <text evidence="3">The sequence shown here is derived from an EMBL/GenBank/DDBJ whole genome shotgun (WGS) entry which is preliminary data.</text>
</comment>
<proteinExistence type="predicted"/>
<name>A0A8S3V699_MYTED</name>
<dbReference type="AlphaFoldDB" id="A0A8S3V699"/>
<dbReference type="OrthoDB" id="6161846at2759"/>
<dbReference type="InterPro" id="IPR000210">
    <property type="entry name" value="BTB/POZ_dom"/>
</dbReference>
<dbReference type="Gene3D" id="3.30.710.10">
    <property type="entry name" value="Potassium Channel Kv1.1, Chain A"/>
    <property type="match status" value="1"/>
</dbReference>
<gene>
    <name evidence="3" type="ORF">MEDL_65136</name>
</gene>
<keyword evidence="4" id="KW-1185">Reference proteome</keyword>
<dbReference type="InterPro" id="IPR003131">
    <property type="entry name" value="T1-type_BTB"/>
</dbReference>
<evidence type="ECO:0000313" key="4">
    <source>
        <dbReference type="Proteomes" id="UP000683360"/>
    </source>
</evidence>
<dbReference type="PANTHER" id="PTHR11145:SF19">
    <property type="entry name" value="BTB DOMAIN-CONTAINING PROTEIN-RELATED"/>
    <property type="match status" value="1"/>
</dbReference>
<feature type="compositionally biased region" description="Acidic residues" evidence="1">
    <location>
        <begin position="192"/>
        <end position="206"/>
    </location>
</feature>
<dbReference type="SUPFAM" id="SSF54695">
    <property type="entry name" value="POZ domain"/>
    <property type="match status" value="1"/>
</dbReference>
<sequence>MTFDKRWFLERHILERHSDFAWKCPECKKLFQRRNSNHGCKTLESQMICFQSSFGRRGKEAEEDLETFKTEEMPKKIKLLDGKGNEIELAPRRNRYAKSEMGETSYRNTGTNKGVEFKKRGSSLKETSRKRTDRSDIEDKENNNISGPTPAKICKPAETKEQRLKKIKDVLQDLMSENGETITISVEPEADKVEEDTSSQILEEEVELHVSETEVNTLEKADNYHKSSSSSTASSGSSSSSSNSSRTAKKPTLDSRPQNTENVVVEPVETEIEPIRNVEFSAQTELVETFLQSLQDTQENTLTLNVGGMKIETNKNTLRADPSCVFALMLQPLSPFRPSNNVYFFDRDPAHFKIILNYLRNNCNVEKRYLPREHIYLYELLQEAKFYKLSGLVTTVQERLNDLCACRLSSF</sequence>
<feature type="region of interest" description="Disordered" evidence="1">
    <location>
        <begin position="180"/>
        <end position="265"/>
    </location>
</feature>
<evidence type="ECO:0000313" key="3">
    <source>
        <dbReference type="EMBL" id="CAG2253616.1"/>
    </source>
</evidence>
<feature type="compositionally biased region" description="Basic and acidic residues" evidence="1">
    <location>
        <begin position="207"/>
        <end position="225"/>
    </location>
</feature>
<protein>
    <recommendedName>
        <fullName evidence="2">BTB domain-containing protein</fullName>
    </recommendedName>
</protein>